<protein>
    <recommendedName>
        <fullName evidence="3">Ig-like domain-containing protein</fullName>
    </recommendedName>
</protein>
<dbReference type="PANTHER" id="PTHR11481:SF64">
    <property type="entry name" value="FC RECEPTOR-LIKE PROTEIN 4"/>
    <property type="match status" value="1"/>
</dbReference>
<feature type="domain" description="Ig-like" evidence="3">
    <location>
        <begin position="263"/>
        <end position="330"/>
    </location>
</feature>
<dbReference type="GO" id="GO:0006955">
    <property type="term" value="P:immune response"/>
    <property type="evidence" value="ECO:0007669"/>
    <property type="project" value="TreeGrafter"/>
</dbReference>
<dbReference type="Ensembl" id="ENSXMAT00000035232.1">
    <property type="protein sequence ID" value="ENSXMAP00000039448.1"/>
    <property type="gene ID" value="ENSXMAG00000023524.1"/>
</dbReference>
<dbReference type="Gene3D" id="2.60.40.10">
    <property type="entry name" value="Immunoglobulins"/>
    <property type="match status" value="5"/>
</dbReference>
<dbReference type="GO" id="GO:0009897">
    <property type="term" value="C:external side of plasma membrane"/>
    <property type="evidence" value="ECO:0007669"/>
    <property type="project" value="TreeGrafter"/>
</dbReference>
<reference evidence="4" key="3">
    <citation type="submission" date="2025-08" db="UniProtKB">
        <authorList>
            <consortium name="Ensembl"/>
        </authorList>
    </citation>
    <scope>IDENTIFICATION</scope>
    <source>
        <strain evidence="4">JP 163 A</strain>
    </source>
</reference>
<evidence type="ECO:0000259" key="3">
    <source>
        <dbReference type="PROSITE" id="PS50835"/>
    </source>
</evidence>
<dbReference type="InterPro" id="IPR007110">
    <property type="entry name" value="Ig-like_dom"/>
</dbReference>
<reference evidence="5" key="2">
    <citation type="journal article" date="2013" name="Nat. Genet.">
        <title>The genome of the platyfish, Xiphophorus maculatus, provides insights into evolutionary adaptation and several complex traits.</title>
        <authorList>
            <person name="Schartl M."/>
            <person name="Walter R.B."/>
            <person name="Shen Y."/>
            <person name="Garcia T."/>
            <person name="Catchen J."/>
            <person name="Amores A."/>
            <person name="Braasch I."/>
            <person name="Chalopin D."/>
            <person name="Volff J.N."/>
            <person name="Lesch K.P."/>
            <person name="Bisazza A."/>
            <person name="Minx P."/>
            <person name="Hillier L."/>
            <person name="Wilson R.K."/>
            <person name="Fuerstenberg S."/>
            <person name="Boore J."/>
            <person name="Searle S."/>
            <person name="Postlethwait J.H."/>
            <person name="Warren W.C."/>
        </authorList>
    </citation>
    <scope>NUCLEOTIDE SEQUENCE [LARGE SCALE GENOMIC DNA]</scope>
    <source>
        <strain evidence="5">JP 163 A</strain>
    </source>
</reference>
<dbReference type="Pfam" id="PF13895">
    <property type="entry name" value="Ig_2"/>
    <property type="match status" value="3"/>
</dbReference>
<dbReference type="GO" id="GO:0004888">
    <property type="term" value="F:transmembrane signaling receptor activity"/>
    <property type="evidence" value="ECO:0007669"/>
    <property type="project" value="TreeGrafter"/>
</dbReference>
<dbReference type="InterPro" id="IPR003599">
    <property type="entry name" value="Ig_sub"/>
</dbReference>
<dbReference type="PROSITE" id="PS50835">
    <property type="entry name" value="IG_LIKE"/>
    <property type="match status" value="4"/>
</dbReference>
<evidence type="ECO:0000313" key="5">
    <source>
        <dbReference type="Proteomes" id="UP000002852"/>
    </source>
</evidence>
<dbReference type="SUPFAM" id="SSF48726">
    <property type="entry name" value="Immunoglobulin"/>
    <property type="match status" value="5"/>
</dbReference>
<dbReference type="InParanoid" id="A0A3B5R6Z0"/>
<dbReference type="InterPro" id="IPR013783">
    <property type="entry name" value="Ig-like_fold"/>
</dbReference>
<dbReference type="OMA" id="NIIEIMC"/>
<keyword evidence="1" id="KW-0732">Signal</keyword>
<feature type="domain" description="Ig-like" evidence="3">
    <location>
        <begin position="77"/>
        <end position="174"/>
    </location>
</feature>
<accession>A0A3B5R6Z0</accession>
<evidence type="ECO:0000256" key="1">
    <source>
        <dbReference type="ARBA" id="ARBA00022729"/>
    </source>
</evidence>
<dbReference type="InterPro" id="IPR050488">
    <property type="entry name" value="Ig_Fc_receptor"/>
</dbReference>
<dbReference type="SMART" id="SM00409">
    <property type="entry name" value="IG"/>
    <property type="match status" value="5"/>
</dbReference>
<keyword evidence="2" id="KW-1015">Disulfide bond</keyword>
<dbReference type="GeneTree" id="ENSGT00940000162700"/>
<keyword evidence="5" id="KW-1185">Reference proteome</keyword>
<evidence type="ECO:0000256" key="2">
    <source>
        <dbReference type="ARBA" id="ARBA00023157"/>
    </source>
</evidence>
<reference evidence="4" key="4">
    <citation type="submission" date="2025-09" db="UniProtKB">
        <authorList>
            <consortium name="Ensembl"/>
        </authorList>
    </citation>
    <scope>IDENTIFICATION</scope>
    <source>
        <strain evidence="4">JP 163 A</strain>
    </source>
</reference>
<feature type="domain" description="Ig-like" evidence="3">
    <location>
        <begin position="181"/>
        <end position="262"/>
    </location>
</feature>
<reference evidence="5" key="1">
    <citation type="submission" date="2012-01" db="EMBL/GenBank/DDBJ databases">
        <authorList>
            <person name="Walter R."/>
            <person name="Schartl M."/>
            <person name="Warren W."/>
        </authorList>
    </citation>
    <scope>NUCLEOTIDE SEQUENCE [LARGE SCALE GENOMIC DNA]</scope>
    <source>
        <strain evidence="5">JP 163 A</strain>
    </source>
</reference>
<dbReference type="InterPro" id="IPR036179">
    <property type="entry name" value="Ig-like_dom_sf"/>
</dbReference>
<evidence type="ECO:0000313" key="4">
    <source>
        <dbReference type="Ensembl" id="ENSXMAP00000039448.1"/>
    </source>
</evidence>
<dbReference type="AlphaFoldDB" id="A0A3B5R6Z0"/>
<feature type="domain" description="Ig-like" evidence="3">
    <location>
        <begin position="5"/>
        <end position="70"/>
    </location>
</feature>
<organism evidence="4 5">
    <name type="scientific">Xiphophorus maculatus</name>
    <name type="common">Southern platyfish</name>
    <name type="synonym">Platypoecilus maculatus</name>
    <dbReference type="NCBI Taxonomy" id="8083"/>
    <lineage>
        <taxon>Eukaryota</taxon>
        <taxon>Metazoa</taxon>
        <taxon>Chordata</taxon>
        <taxon>Craniata</taxon>
        <taxon>Vertebrata</taxon>
        <taxon>Euteleostomi</taxon>
        <taxon>Actinopterygii</taxon>
        <taxon>Neopterygii</taxon>
        <taxon>Teleostei</taxon>
        <taxon>Neoteleostei</taxon>
        <taxon>Acanthomorphata</taxon>
        <taxon>Ovalentaria</taxon>
        <taxon>Atherinomorphae</taxon>
        <taxon>Cyprinodontiformes</taxon>
        <taxon>Poeciliidae</taxon>
        <taxon>Poeciliinae</taxon>
        <taxon>Xiphophorus</taxon>
    </lineage>
</organism>
<proteinExistence type="predicted"/>
<dbReference type="GO" id="GO:0007166">
    <property type="term" value="P:cell surface receptor signaling pathway"/>
    <property type="evidence" value="ECO:0007669"/>
    <property type="project" value="TreeGrafter"/>
</dbReference>
<dbReference type="PANTHER" id="PTHR11481">
    <property type="entry name" value="IMMUNOGLOBULIN FC RECEPTOR"/>
    <property type="match status" value="1"/>
</dbReference>
<sequence length="446" mass="50208">LVYKPGAKLTAGSSTIPVGGSVTLSCSVEPSAGWKYKWFRRTSDSSFVEFSRNNEENREITVTQGGIYKCDGKRGNPSFYSHSSLENIIEIMCFVTRQPNGSHVFSGESITLTCEVQGGETTEWTCEWRRSGSIIQWTDSKDWTFNVSESSSGNYMCQCRSRDDWYSSTHDTVSLTVTAQPKATLTAGPTTIPVGGSVTLSCSLPSAGWKYKWYIRTKNTPEVQLTDEENRDINVAQAGIYRCLGMRPNENYQSLVSDEVISNEVVVTRQPNRPQMFSGESITLTCEVQGGETTEWTCEWRRDGKTVKVGNDKHLTVSVNESSSEEYRCQCRRRDDWYSETKWNAVLTIDPNWSTFHSGDRVTFICDINEGKDTDWEYEIKKNGEQFLRSNPYKSFTFLPIQIDHSGEYQCCGLRKSSGDTKCSDTVSLTVTGESKWIFNLTALGS</sequence>
<dbReference type="Proteomes" id="UP000002852">
    <property type="component" value="Unassembled WGS sequence"/>
</dbReference>
<name>A0A3B5R6Z0_XIPMA</name>